<dbReference type="InterPro" id="IPR004839">
    <property type="entry name" value="Aminotransferase_I/II_large"/>
</dbReference>
<dbReference type="SUPFAM" id="SSF53383">
    <property type="entry name" value="PLP-dependent transferases"/>
    <property type="match status" value="1"/>
</dbReference>
<feature type="region of interest" description="Disordered" evidence="3">
    <location>
        <begin position="1"/>
        <end position="26"/>
    </location>
</feature>
<dbReference type="Pfam" id="PF00155">
    <property type="entry name" value="Aminotran_1_2"/>
    <property type="match status" value="1"/>
</dbReference>
<gene>
    <name evidence="5" type="ORF">J2X20_003654</name>
</gene>
<dbReference type="InterPro" id="IPR015422">
    <property type="entry name" value="PyrdxlP-dep_Trfase_small"/>
</dbReference>
<dbReference type="InterPro" id="IPR050087">
    <property type="entry name" value="AON_synthase_class-II"/>
</dbReference>
<dbReference type="Gene3D" id="3.40.640.10">
    <property type="entry name" value="Type I PLP-dependent aspartate aminotransferase-like (Major domain)"/>
    <property type="match status" value="1"/>
</dbReference>
<feature type="region of interest" description="Disordered" evidence="3">
    <location>
        <begin position="461"/>
        <end position="487"/>
    </location>
</feature>
<keyword evidence="2" id="KW-0808">Transferase</keyword>
<evidence type="ECO:0000313" key="6">
    <source>
        <dbReference type="Proteomes" id="UP001180453"/>
    </source>
</evidence>
<dbReference type="Proteomes" id="UP001180453">
    <property type="component" value="Unassembled WGS sequence"/>
</dbReference>
<evidence type="ECO:0000256" key="3">
    <source>
        <dbReference type="SAM" id="MobiDB-lite"/>
    </source>
</evidence>
<organism evidence="5 6">
    <name type="scientific">Roseateles saccharophilus</name>
    <name type="common">Pseudomonas saccharophila</name>
    <dbReference type="NCBI Taxonomy" id="304"/>
    <lineage>
        <taxon>Bacteria</taxon>
        <taxon>Pseudomonadati</taxon>
        <taxon>Pseudomonadota</taxon>
        <taxon>Betaproteobacteria</taxon>
        <taxon>Burkholderiales</taxon>
        <taxon>Sphaerotilaceae</taxon>
        <taxon>Roseateles</taxon>
    </lineage>
</organism>
<comment type="cofactor">
    <cofactor evidence="1">
        <name>pyridoxal 5'-phosphate</name>
        <dbReference type="ChEBI" id="CHEBI:597326"/>
    </cofactor>
</comment>
<evidence type="ECO:0000256" key="2">
    <source>
        <dbReference type="ARBA" id="ARBA00022679"/>
    </source>
</evidence>
<evidence type="ECO:0000313" key="5">
    <source>
        <dbReference type="EMBL" id="MDR7270996.1"/>
    </source>
</evidence>
<protein>
    <submittedName>
        <fullName evidence="5">7-keto-8-aminopelargonate synthetase-like enzyme</fullName>
    </submittedName>
</protein>
<dbReference type="InterPro" id="IPR015421">
    <property type="entry name" value="PyrdxlP-dep_Trfase_major"/>
</dbReference>
<keyword evidence="6" id="KW-1185">Reference proteome</keyword>
<dbReference type="Gene3D" id="3.90.1150.10">
    <property type="entry name" value="Aspartate Aminotransferase, domain 1"/>
    <property type="match status" value="1"/>
</dbReference>
<name>A0ABU1YRZ3_ROSSA</name>
<accession>A0ABU1YRZ3</accession>
<dbReference type="PANTHER" id="PTHR13693">
    <property type="entry name" value="CLASS II AMINOTRANSFERASE/8-AMINO-7-OXONONANOATE SYNTHASE"/>
    <property type="match status" value="1"/>
</dbReference>
<dbReference type="RefSeq" id="WP_310267424.1">
    <property type="nucleotide sequence ID" value="NZ_JAVDXU010000002.1"/>
</dbReference>
<proteinExistence type="predicted"/>
<feature type="compositionally biased region" description="Basic and acidic residues" evidence="3">
    <location>
        <begin position="1"/>
        <end position="17"/>
    </location>
</feature>
<sequence>MDELMERAVDTTAREEDSSNDGAELRGSSFDYLTQPGIDLAAKAQAFHAWAQTRVSHGVFPYAKRLGGRPGATAELTLLDGQRHAGLNFSSQEYLSLARHPKVCAAAQAAMERYGVHSAGSTALAGNVEEAVALEAELGELLRTPEVLLFPTGWAAGFGAIKGLVREADHIVIDQLAHNCLHEGARAATPNIHLHRHLDIDHVERLLKRVRQRDPHNGILVVTEGCFSMDADSPDIRRLQALAREHGALLMVDVAHDLGCLGLGGGGQLALQGMLGQVDLVMGSFSKTFASNGGFVASHDRAIKEYLRFYAAPNTFSNALSPVQVAIIRACLAIVRSSEGQDRRERLMRAILGLRGALTEQGVTVLGHPSPIVPVMLGHDAVARVASREMSEAGLLANLVEYPAVSLNSARLRMQVMADHTPALAQTAARIVADSLQRARHVVSPSSKEYLGRSPEGTAMLAASSREHIASAGRLGSGPALGPNAQQ</sequence>
<dbReference type="InterPro" id="IPR015424">
    <property type="entry name" value="PyrdxlP-dep_Trfase"/>
</dbReference>
<evidence type="ECO:0000256" key="1">
    <source>
        <dbReference type="ARBA" id="ARBA00001933"/>
    </source>
</evidence>
<comment type="caution">
    <text evidence="5">The sequence shown here is derived from an EMBL/GenBank/DDBJ whole genome shotgun (WGS) entry which is preliminary data.</text>
</comment>
<dbReference type="EMBL" id="JAVDXU010000002">
    <property type="protein sequence ID" value="MDR7270996.1"/>
    <property type="molecule type" value="Genomic_DNA"/>
</dbReference>
<reference evidence="5 6" key="1">
    <citation type="submission" date="2023-07" db="EMBL/GenBank/DDBJ databases">
        <title>Sorghum-associated microbial communities from plants grown in Nebraska, USA.</title>
        <authorList>
            <person name="Schachtman D."/>
        </authorList>
    </citation>
    <scope>NUCLEOTIDE SEQUENCE [LARGE SCALE GENOMIC DNA]</scope>
    <source>
        <strain evidence="5 6">BE314</strain>
    </source>
</reference>
<evidence type="ECO:0000259" key="4">
    <source>
        <dbReference type="Pfam" id="PF00155"/>
    </source>
</evidence>
<feature type="domain" description="Aminotransferase class I/classII large" evidence="4">
    <location>
        <begin position="87"/>
        <end position="430"/>
    </location>
</feature>
<dbReference type="PANTHER" id="PTHR13693:SF103">
    <property type="entry name" value="AMINOTRANSFERASE CLASS I_CLASSII DOMAIN-CONTAINING PROTEIN"/>
    <property type="match status" value="1"/>
</dbReference>